<dbReference type="InterPro" id="IPR041698">
    <property type="entry name" value="Methyltransf_25"/>
</dbReference>
<dbReference type="EMBL" id="AP026978">
    <property type="protein sequence ID" value="BDU03253.1"/>
    <property type="molecule type" value="Genomic_DNA"/>
</dbReference>
<dbReference type="RefSeq" id="WP_281876418.1">
    <property type="nucleotide sequence ID" value="NZ_AP026976.1"/>
</dbReference>
<dbReference type="Proteomes" id="UP001317870">
    <property type="component" value="Chromosome"/>
</dbReference>
<proteinExistence type="predicted"/>
<evidence type="ECO:0000259" key="1">
    <source>
        <dbReference type="Pfam" id="PF13649"/>
    </source>
</evidence>
<sequence length="236" mass="25526">MSRNEPQSAITSHDDVGVLLTQPRRYRAFKAAFLLGGGDRLNARLAGLARPAPDADVVDVGCGPGDLARVLARRAGRVIGVDPAPQMVDYATARCRDLANCRFERGTAQSLPLPDVSADLVTCTFAMHHIPAAHRADAVAQMFRVLRPGGRLLLADTYPTDPLRSTAVRVMARFAAHRTHDTGHGDDHGDPMAGIDIRRYRDMLEATGFEDVEFVVVRPATGVLSATKPRAVPDRT</sequence>
<dbReference type="SUPFAM" id="SSF53335">
    <property type="entry name" value="S-adenosyl-L-methionine-dependent methyltransferases"/>
    <property type="match status" value="1"/>
</dbReference>
<dbReference type="Gene3D" id="3.40.50.150">
    <property type="entry name" value="Vaccinia Virus protein VP39"/>
    <property type="match status" value="1"/>
</dbReference>
<dbReference type="CDD" id="cd02440">
    <property type="entry name" value="AdoMet_MTases"/>
    <property type="match status" value="1"/>
</dbReference>
<gene>
    <name evidence="2" type="ORF">IFM12276_62810</name>
</gene>
<dbReference type="PANTHER" id="PTHR43591:SF24">
    <property type="entry name" value="2-METHOXY-6-POLYPRENYL-1,4-BENZOQUINOL METHYLASE, MITOCHONDRIAL"/>
    <property type="match status" value="1"/>
</dbReference>
<dbReference type="InterPro" id="IPR029063">
    <property type="entry name" value="SAM-dependent_MTases_sf"/>
</dbReference>
<dbReference type="PANTHER" id="PTHR43591">
    <property type="entry name" value="METHYLTRANSFERASE"/>
    <property type="match status" value="1"/>
</dbReference>
<evidence type="ECO:0000313" key="3">
    <source>
        <dbReference type="Proteomes" id="UP001317870"/>
    </source>
</evidence>
<protein>
    <recommendedName>
        <fullName evidence="1">Methyltransferase domain-containing protein</fullName>
    </recommendedName>
</protein>
<name>A0ABN6UD80_9NOCA</name>
<dbReference type="Pfam" id="PF13649">
    <property type="entry name" value="Methyltransf_25"/>
    <property type="match status" value="1"/>
</dbReference>
<organism evidence="2 3">
    <name type="scientific">Nocardia sputorum</name>
    <dbReference type="NCBI Taxonomy" id="2984338"/>
    <lineage>
        <taxon>Bacteria</taxon>
        <taxon>Bacillati</taxon>
        <taxon>Actinomycetota</taxon>
        <taxon>Actinomycetes</taxon>
        <taxon>Mycobacteriales</taxon>
        <taxon>Nocardiaceae</taxon>
        <taxon>Nocardia</taxon>
    </lineage>
</organism>
<keyword evidence="3" id="KW-1185">Reference proteome</keyword>
<feature type="domain" description="Methyltransferase" evidence="1">
    <location>
        <begin position="57"/>
        <end position="150"/>
    </location>
</feature>
<evidence type="ECO:0000313" key="2">
    <source>
        <dbReference type="EMBL" id="BDU03253.1"/>
    </source>
</evidence>
<reference evidence="2 3" key="1">
    <citation type="submission" date="2022-11" db="EMBL/GenBank/DDBJ databases">
        <title>Genome Sequencing of Nocardia sp. ON39_IFM12276 and assembly.</title>
        <authorList>
            <person name="Shimojima M."/>
            <person name="Toyokawa M."/>
            <person name="Uesaka K."/>
        </authorList>
    </citation>
    <scope>NUCLEOTIDE SEQUENCE [LARGE SCALE GENOMIC DNA]</scope>
    <source>
        <strain evidence="2 3">IFM 12276</strain>
    </source>
</reference>
<accession>A0ABN6UD80</accession>